<accession>A0A6G0Y0G6</accession>
<sequence>MCILYRVYIEDCKLNNKPPVSCGVFKKRWNTEYNIGIHVPIKDKCTFSEGFTNNETKTAEDILNYEHHIVEKKFTHEVFKQDQLR</sequence>
<name>A0A6G0Y0G6_APHCR</name>
<feature type="non-terminal residue" evidence="1">
    <location>
        <position position="85"/>
    </location>
</feature>
<organism evidence="1 2">
    <name type="scientific">Aphis craccivora</name>
    <name type="common">Cowpea aphid</name>
    <dbReference type="NCBI Taxonomy" id="307492"/>
    <lineage>
        <taxon>Eukaryota</taxon>
        <taxon>Metazoa</taxon>
        <taxon>Ecdysozoa</taxon>
        <taxon>Arthropoda</taxon>
        <taxon>Hexapoda</taxon>
        <taxon>Insecta</taxon>
        <taxon>Pterygota</taxon>
        <taxon>Neoptera</taxon>
        <taxon>Paraneoptera</taxon>
        <taxon>Hemiptera</taxon>
        <taxon>Sternorrhyncha</taxon>
        <taxon>Aphidomorpha</taxon>
        <taxon>Aphidoidea</taxon>
        <taxon>Aphididae</taxon>
        <taxon>Aphidini</taxon>
        <taxon>Aphis</taxon>
        <taxon>Aphis</taxon>
    </lineage>
</organism>
<proteinExistence type="predicted"/>
<gene>
    <name evidence="1" type="ORF">FWK35_00021830</name>
</gene>
<protein>
    <submittedName>
        <fullName evidence="1">Uncharacterized protein</fullName>
    </submittedName>
</protein>
<reference evidence="1 2" key="1">
    <citation type="submission" date="2019-08" db="EMBL/GenBank/DDBJ databases">
        <title>Whole genome of Aphis craccivora.</title>
        <authorList>
            <person name="Voronova N.V."/>
            <person name="Shulinski R.S."/>
            <person name="Bandarenka Y.V."/>
            <person name="Zhorov D.G."/>
            <person name="Warner D."/>
        </authorList>
    </citation>
    <scope>NUCLEOTIDE SEQUENCE [LARGE SCALE GENOMIC DNA]</scope>
    <source>
        <strain evidence="1">180601</strain>
        <tissue evidence="1">Whole Body</tissue>
    </source>
</reference>
<keyword evidence="2" id="KW-1185">Reference proteome</keyword>
<dbReference type="Proteomes" id="UP000478052">
    <property type="component" value="Unassembled WGS sequence"/>
</dbReference>
<evidence type="ECO:0000313" key="2">
    <source>
        <dbReference type="Proteomes" id="UP000478052"/>
    </source>
</evidence>
<dbReference type="EMBL" id="VUJU01007109">
    <property type="protein sequence ID" value="KAF0746687.1"/>
    <property type="molecule type" value="Genomic_DNA"/>
</dbReference>
<dbReference type="AlphaFoldDB" id="A0A6G0Y0G6"/>
<comment type="caution">
    <text evidence="1">The sequence shown here is derived from an EMBL/GenBank/DDBJ whole genome shotgun (WGS) entry which is preliminary data.</text>
</comment>
<evidence type="ECO:0000313" key="1">
    <source>
        <dbReference type="EMBL" id="KAF0746687.1"/>
    </source>
</evidence>
<dbReference type="OrthoDB" id="7367179at2759"/>